<dbReference type="Gene3D" id="3.30.200.20">
    <property type="entry name" value="Phosphorylase Kinase, domain 1"/>
    <property type="match status" value="1"/>
</dbReference>
<dbReference type="PANTHER" id="PTHR24356">
    <property type="entry name" value="SERINE/THREONINE-PROTEIN KINASE"/>
    <property type="match status" value="1"/>
</dbReference>
<keyword evidence="6 9" id="KW-0067">ATP-binding</keyword>
<dbReference type="InterPro" id="IPR050236">
    <property type="entry name" value="Ser_Thr_kinase_AGC"/>
</dbReference>
<keyword evidence="14" id="KW-1185">Reference proteome</keyword>
<evidence type="ECO:0000256" key="10">
    <source>
        <dbReference type="RuleBase" id="RU000304"/>
    </source>
</evidence>
<gene>
    <name evidence="13" type="ORF">EVG20_g1725</name>
</gene>
<keyword evidence="2 10" id="KW-0723">Serine/threonine-protein kinase</keyword>
<dbReference type="STRING" id="205917.A0A4Y9Z8T8"/>
<comment type="caution">
    <text evidence="13">The sequence shown here is derived from an EMBL/GenBank/DDBJ whole genome shotgun (WGS) entry which is preliminary data.</text>
</comment>
<dbReference type="InterPro" id="IPR000719">
    <property type="entry name" value="Prot_kinase_dom"/>
</dbReference>
<evidence type="ECO:0000256" key="7">
    <source>
        <dbReference type="ARBA" id="ARBA00047899"/>
    </source>
</evidence>
<dbReference type="PROSITE" id="PS00108">
    <property type="entry name" value="PROTEIN_KINASE_ST"/>
    <property type="match status" value="1"/>
</dbReference>
<accession>A0A4Y9Z8T8</accession>
<reference evidence="13 14" key="1">
    <citation type="submission" date="2019-02" db="EMBL/GenBank/DDBJ databases">
        <title>Genome sequencing of the rare red list fungi Dentipellis fragilis.</title>
        <authorList>
            <person name="Buettner E."/>
            <person name="Kellner H."/>
        </authorList>
    </citation>
    <scope>NUCLEOTIDE SEQUENCE [LARGE SCALE GENOMIC DNA]</scope>
    <source>
        <strain evidence="13 14">DSM 105465</strain>
    </source>
</reference>
<dbReference type="AlphaFoldDB" id="A0A4Y9Z8T8"/>
<evidence type="ECO:0000256" key="9">
    <source>
        <dbReference type="PROSITE-ProRule" id="PRU10141"/>
    </source>
</evidence>
<evidence type="ECO:0000259" key="11">
    <source>
        <dbReference type="PROSITE" id="PS50011"/>
    </source>
</evidence>
<feature type="domain" description="AGC-kinase C-terminal" evidence="12">
    <location>
        <begin position="338"/>
        <end position="403"/>
    </location>
</feature>
<sequence length="449" mass="50781">MFLQKPVARFLPAFQKPNHVHLISDESPAIFKNMRNVDSPTIRDEEGEPQFLEHPFDAMYDQGPCGELQTVVHPSQVGLQDFLAIRKLGFGDSGVVYLAKHRFTHRLFAIKKMEREFLDTDAIEMLLQEQRALLKVRDRAGLLHLEASFHDSECFYHVTQFMAGGDLRGQMNKCGRLRPQHALFYTANLVLALETLHGLGIIHRDLKPENVLINANRYPVIGDFGMSKHRSFNSRPPLLQDQSCGGVYSAPEIFQGRSYGFEVDFWALGVMLFEMLCGRKLFRDDFDDLQESILHDPVVFMLRDTVDIHTQLFIFHVLQKDPKDRLRPGAVKGHRYFRGIDWDRLAHLEIGAPWTPNMAALMAEIKAAERDNLCFTLDGADPVDPDTFPDYTFQAPSSFVATSIGDALSLCDSSAATAPSAPSAASMSPPLSRRSPHWTRALRSPRLLF</sequence>
<dbReference type="InterPro" id="IPR000961">
    <property type="entry name" value="AGC-kinase_C"/>
</dbReference>
<dbReference type="PROSITE" id="PS00107">
    <property type="entry name" value="PROTEIN_KINASE_ATP"/>
    <property type="match status" value="1"/>
</dbReference>
<dbReference type="EMBL" id="SEOQ01000058">
    <property type="protein sequence ID" value="TFY71286.1"/>
    <property type="molecule type" value="Genomic_DNA"/>
</dbReference>
<evidence type="ECO:0000256" key="1">
    <source>
        <dbReference type="ARBA" id="ARBA00012513"/>
    </source>
</evidence>
<dbReference type="InterPro" id="IPR008271">
    <property type="entry name" value="Ser/Thr_kinase_AS"/>
</dbReference>
<dbReference type="SUPFAM" id="SSF56112">
    <property type="entry name" value="Protein kinase-like (PK-like)"/>
    <property type="match status" value="1"/>
</dbReference>
<evidence type="ECO:0000256" key="8">
    <source>
        <dbReference type="ARBA" id="ARBA00048679"/>
    </source>
</evidence>
<dbReference type="Pfam" id="PF00069">
    <property type="entry name" value="Pkinase"/>
    <property type="match status" value="1"/>
</dbReference>
<keyword evidence="5" id="KW-0418">Kinase</keyword>
<evidence type="ECO:0000256" key="4">
    <source>
        <dbReference type="ARBA" id="ARBA00022741"/>
    </source>
</evidence>
<evidence type="ECO:0000256" key="6">
    <source>
        <dbReference type="ARBA" id="ARBA00022840"/>
    </source>
</evidence>
<dbReference type="GO" id="GO:0005524">
    <property type="term" value="F:ATP binding"/>
    <property type="evidence" value="ECO:0007669"/>
    <property type="project" value="UniProtKB-UniRule"/>
</dbReference>
<evidence type="ECO:0000313" key="13">
    <source>
        <dbReference type="EMBL" id="TFY71286.1"/>
    </source>
</evidence>
<organism evidence="13 14">
    <name type="scientific">Dentipellis fragilis</name>
    <dbReference type="NCBI Taxonomy" id="205917"/>
    <lineage>
        <taxon>Eukaryota</taxon>
        <taxon>Fungi</taxon>
        <taxon>Dikarya</taxon>
        <taxon>Basidiomycota</taxon>
        <taxon>Agaricomycotina</taxon>
        <taxon>Agaricomycetes</taxon>
        <taxon>Russulales</taxon>
        <taxon>Hericiaceae</taxon>
        <taxon>Dentipellis</taxon>
    </lineage>
</organism>
<evidence type="ECO:0000256" key="3">
    <source>
        <dbReference type="ARBA" id="ARBA00022679"/>
    </source>
</evidence>
<comment type="catalytic activity">
    <reaction evidence="7">
        <text>L-threonyl-[protein] + ATP = O-phospho-L-threonyl-[protein] + ADP + H(+)</text>
        <dbReference type="Rhea" id="RHEA:46608"/>
        <dbReference type="Rhea" id="RHEA-COMP:11060"/>
        <dbReference type="Rhea" id="RHEA-COMP:11605"/>
        <dbReference type="ChEBI" id="CHEBI:15378"/>
        <dbReference type="ChEBI" id="CHEBI:30013"/>
        <dbReference type="ChEBI" id="CHEBI:30616"/>
        <dbReference type="ChEBI" id="CHEBI:61977"/>
        <dbReference type="ChEBI" id="CHEBI:456216"/>
        <dbReference type="EC" id="2.7.11.1"/>
    </reaction>
</comment>
<evidence type="ECO:0000313" key="14">
    <source>
        <dbReference type="Proteomes" id="UP000298327"/>
    </source>
</evidence>
<dbReference type="InterPro" id="IPR011009">
    <property type="entry name" value="Kinase-like_dom_sf"/>
</dbReference>
<keyword evidence="4 9" id="KW-0547">Nucleotide-binding</keyword>
<dbReference type="EC" id="2.7.11.1" evidence="1"/>
<keyword evidence="3" id="KW-0808">Transferase</keyword>
<feature type="binding site" evidence="9">
    <location>
        <position position="112"/>
    </location>
    <ligand>
        <name>ATP</name>
        <dbReference type="ChEBI" id="CHEBI:30616"/>
    </ligand>
</feature>
<dbReference type="InterPro" id="IPR017441">
    <property type="entry name" value="Protein_kinase_ATP_BS"/>
</dbReference>
<name>A0A4Y9Z8T8_9AGAM</name>
<dbReference type="SMART" id="SM00220">
    <property type="entry name" value="S_TKc"/>
    <property type="match status" value="1"/>
</dbReference>
<dbReference type="GO" id="GO:0035556">
    <property type="term" value="P:intracellular signal transduction"/>
    <property type="evidence" value="ECO:0007669"/>
    <property type="project" value="TreeGrafter"/>
</dbReference>
<dbReference type="Proteomes" id="UP000298327">
    <property type="component" value="Unassembled WGS sequence"/>
</dbReference>
<dbReference type="PROSITE" id="PS50011">
    <property type="entry name" value="PROTEIN_KINASE_DOM"/>
    <property type="match status" value="1"/>
</dbReference>
<dbReference type="PANTHER" id="PTHR24356:SF1">
    <property type="entry name" value="SERINE_THREONINE-PROTEIN KINASE GREATWALL"/>
    <property type="match status" value="1"/>
</dbReference>
<dbReference type="PROSITE" id="PS51285">
    <property type="entry name" value="AGC_KINASE_CTER"/>
    <property type="match status" value="1"/>
</dbReference>
<comment type="catalytic activity">
    <reaction evidence="8">
        <text>L-seryl-[protein] + ATP = O-phospho-L-seryl-[protein] + ADP + H(+)</text>
        <dbReference type="Rhea" id="RHEA:17989"/>
        <dbReference type="Rhea" id="RHEA-COMP:9863"/>
        <dbReference type="Rhea" id="RHEA-COMP:11604"/>
        <dbReference type="ChEBI" id="CHEBI:15378"/>
        <dbReference type="ChEBI" id="CHEBI:29999"/>
        <dbReference type="ChEBI" id="CHEBI:30616"/>
        <dbReference type="ChEBI" id="CHEBI:83421"/>
        <dbReference type="ChEBI" id="CHEBI:456216"/>
        <dbReference type="EC" id="2.7.11.1"/>
    </reaction>
</comment>
<proteinExistence type="inferred from homology"/>
<feature type="domain" description="Protein kinase" evidence="11">
    <location>
        <begin position="82"/>
        <end position="337"/>
    </location>
</feature>
<dbReference type="GO" id="GO:0004674">
    <property type="term" value="F:protein serine/threonine kinase activity"/>
    <property type="evidence" value="ECO:0007669"/>
    <property type="project" value="UniProtKB-KW"/>
</dbReference>
<comment type="similarity">
    <text evidence="10">Belongs to the protein kinase superfamily.</text>
</comment>
<evidence type="ECO:0000256" key="5">
    <source>
        <dbReference type="ARBA" id="ARBA00022777"/>
    </source>
</evidence>
<dbReference type="OrthoDB" id="68483at2759"/>
<protein>
    <recommendedName>
        <fullName evidence="1">non-specific serine/threonine protein kinase</fullName>
        <ecNumber evidence="1">2.7.11.1</ecNumber>
    </recommendedName>
</protein>
<dbReference type="Gene3D" id="1.10.510.10">
    <property type="entry name" value="Transferase(Phosphotransferase) domain 1"/>
    <property type="match status" value="1"/>
</dbReference>
<evidence type="ECO:0000256" key="2">
    <source>
        <dbReference type="ARBA" id="ARBA00022527"/>
    </source>
</evidence>
<evidence type="ECO:0000259" key="12">
    <source>
        <dbReference type="PROSITE" id="PS51285"/>
    </source>
</evidence>